<name>A0A3A9AZC5_9FIRM</name>
<feature type="transmembrane region" description="Helical" evidence="1">
    <location>
        <begin position="564"/>
        <end position="582"/>
    </location>
</feature>
<feature type="transmembrane region" description="Helical" evidence="1">
    <location>
        <begin position="393"/>
        <end position="413"/>
    </location>
</feature>
<comment type="caution">
    <text evidence="2">The sequence shown here is derived from an EMBL/GenBank/DDBJ whole genome shotgun (WGS) entry which is preliminary data.</text>
</comment>
<dbReference type="EMBL" id="RAYQ01000008">
    <property type="protein sequence ID" value="RKI91735.1"/>
    <property type="molecule type" value="Genomic_DNA"/>
</dbReference>
<feature type="transmembrane region" description="Helical" evidence="1">
    <location>
        <begin position="594"/>
        <end position="612"/>
    </location>
</feature>
<feature type="transmembrane region" description="Helical" evidence="1">
    <location>
        <begin position="29"/>
        <end position="48"/>
    </location>
</feature>
<feature type="transmembrane region" description="Helical" evidence="1">
    <location>
        <begin position="447"/>
        <end position="464"/>
    </location>
</feature>
<keyword evidence="1" id="KW-1133">Transmembrane helix</keyword>
<organism evidence="2 3">
    <name type="scientific">Parablautia intestinalis</name>
    <dbReference type="NCBI Taxonomy" id="2320100"/>
    <lineage>
        <taxon>Bacteria</taxon>
        <taxon>Bacillati</taxon>
        <taxon>Bacillota</taxon>
        <taxon>Clostridia</taxon>
        <taxon>Lachnospirales</taxon>
        <taxon>Lachnospiraceae</taxon>
        <taxon>Parablautia</taxon>
    </lineage>
</organism>
<feature type="transmembrane region" description="Helical" evidence="1">
    <location>
        <begin position="471"/>
        <end position="492"/>
    </location>
</feature>
<evidence type="ECO:0000313" key="2">
    <source>
        <dbReference type="EMBL" id="RKI91735.1"/>
    </source>
</evidence>
<accession>A0A3A9AZC5</accession>
<dbReference type="AlphaFoldDB" id="A0A3A9AZC5"/>
<evidence type="ECO:0000256" key="1">
    <source>
        <dbReference type="SAM" id="Phobius"/>
    </source>
</evidence>
<feature type="transmembrane region" description="Helical" evidence="1">
    <location>
        <begin position="781"/>
        <end position="802"/>
    </location>
</feature>
<protein>
    <submittedName>
        <fullName evidence="2">Uncharacterized protein</fullName>
    </submittedName>
</protein>
<dbReference type="Proteomes" id="UP000280696">
    <property type="component" value="Unassembled WGS sequence"/>
</dbReference>
<keyword evidence="3" id="KW-1185">Reference proteome</keyword>
<feature type="transmembrane region" description="Helical" evidence="1">
    <location>
        <begin position="244"/>
        <end position="265"/>
    </location>
</feature>
<keyword evidence="1" id="KW-0812">Transmembrane</keyword>
<feature type="transmembrane region" description="Helical" evidence="1">
    <location>
        <begin position="271"/>
        <end position="287"/>
    </location>
</feature>
<evidence type="ECO:0000313" key="3">
    <source>
        <dbReference type="Proteomes" id="UP000280696"/>
    </source>
</evidence>
<keyword evidence="1" id="KW-0472">Membrane</keyword>
<sequence length="854" mass="97272">MVISVIYLPMREKDNRGITMKKIVYKSRAIQAVILIVAACLLVSLWPLRIWHETVSTEVIPQGEIFSEVVDEEKTILQEIVAQYNHMDTIDVYLDENSHGETFFLRILDEQWQMVCEEETAILPENLPGFQEVVIDVDMEVGKTYFVILQGDESEIFSGWGPVPAENTPYMGMLYYADSSQEGMSLMARYNYSMPLRKTWVFGLGVLIVGITAFAILGVRLWYKKKEDKLTTVEKVFKRVMNPIVAAGVLICIGAVLAGYCGNYLLDNTVYFVSVVLLALILFYSINHDRVGQPPIFTRDYLKSHLGDLIQSVAIAGAVAGCCEYMSGLYDIHHTVAERKEMLWFSLAVLAMFKWKEIVNAYNLIYLGAAGLCGYHYYQMNLTEEMDELAVQALKYTVWIAILLGLIVIRTLIRLCKRKLTRVSYVYAALITVFFALIIIFRNGRWWSVALAVAFGLFYLNYGMWEHKERIFVNIARGIIIQFMWSTGYALLHRPYVTFRNARYTHIFHTVTITASYLTIVECATAVILLSKLRKSRKLKDCYKELVLFGVVSSYMLFTMSRTAFLAVGITVLFAIGMMAGGRKLKFLKNYGKNLGMLLLSVAVCLPVTFTVQRNIPALVSDPFLYEIEYSMYCPEDVMRGRRLWSKNFMRVGRFIDVFAEKIFSIPEGTFDIYGEIEEYERTHKDRIKAEIPDEAEDESRALEIADNVELVASTDYVPEGVPKEALKDEDYTNGRLDIFKSYLEQLNMTGHEEMGAVLKNGEIATHAHNIYLQVAYDHGIPVGIFFILLGIGTFIRSCLYYRREKDKITYASFPAVVSVAVAVAGMVEWIFHLSNPCGLVLMLAVTPLIFRES</sequence>
<feature type="transmembrane region" description="Helical" evidence="1">
    <location>
        <begin position="425"/>
        <end position="441"/>
    </location>
</feature>
<feature type="transmembrane region" description="Helical" evidence="1">
    <location>
        <begin position="809"/>
        <end position="828"/>
    </location>
</feature>
<feature type="transmembrane region" description="Helical" evidence="1">
    <location>
        <begin position="361"/>
        <end position="378"/>
    </location>
</feature>
<gene>
    <name evidence="2" type="ORF">D7V94_09025</name>
</gene>
<feature type="transmembrane region" description="Helical" evidence="1">
    <location>
        <begin position="200"/>
        <end position="223"/>
    </location>
</feature>
<proteinExistence type="predicted"/>
<feature type="transmembrane region" description="Helical" evidence="1">
    <location>
        <begin position="507"/>
        <end position="530"/>
    </location>
</feature>
<feature type="transmembrane region" description="Helical" evidence="1">
    <location>
        <begin position="542"/>
        <end position="558"/>
    </location>
</feature>
<reference evidence="2 3" key="1">
    <citation type="submission" date="2018-09" db="EMBL/GenBank/DDBJ databases">
        <title>Murine metabolic-syndrome-specific gut microbial biobank.</title>
        <authorList>
            <person name="Liu C."/>
        </authorList>
    </citation>
    <scope>NUCLEOTIDE SEQUENCE [LARGE SCALE GENOMIC DNA]</scope>
    <source>
        <strain evidence="2 3">0.1xD8-82</strain>
    </source>
</reference>